<dbReference type="KEGG" id="plm:Plim_2986"/>
<dbReference type="RefSeq" id="WP_013111239.1">
    <property type="nucleotide sequence ID" value="NC_014148.1"/>
</dbReference>
<organism evidence="1 2">
    <name type="scientific">Planctopirus limnophila (strain ATCC 43296 / DSM 3776 / IFAM 1008 / Mu 290)</name>
    <name type="common">Planctomyces limnophilus</name>
    <dbReference type="NCBI Taxonomy" id="521674"/>
    <lineage>
        <taxon>Bacteria</taxon>
        <taxon>Pseudomonadati</taxon>
        <taxon>Planctomycetota</taxon>
        <taxon>Planctomycetia</taxon>
        <taxon>Planctomycetales</taxon>
        <taxon>Planctomycetaceae</taxon>
        <taxon>Planctopirus</taxon>
    </lineage>
</organism>
<accession>D5SS84</accession>
<dbReference type="InterPro" id="IPR008203">
    <property type="entry name" value="AF2212-like"/>
</dbReference>
<name>D5SS84_PLAL2</name>
<evidence type="ECO:0000313" key="2">
    <source>
        <dbReference type="Proteomes" id="UP000002220"/>
    </source>
</evidence>
<dbReference type="InterPro" id="IPR024069">
    <property type="entry name" value="AF2212-like_dom_sf"/>
</dbReference>
<dbReference type="SUPFAM" id="SSF141694">
    <property type="entry name" value="AF2212/PG0164-like"/>
    <property type="match status" value="1"/>
</dbReference>
<evidence type="ECO:0008006" key="3">
    <source>
        <dbReference type="Google" id="ProtNLM"/>
    </source>
</evidence>
<dbReference type="EMBL" id="CP001744">
    <property type="protein sequence ID" value="ADG68808.1"/>
    <property type="molecule type" value="Genomic_DNA"/>
</dbReference>
<reference evidence="1 2" key="1">
    <citation type="journal article" date="2010" name="Stand. Genomic Sci.">
        <title>Complete genome sequence of Planctomyces limnophilus type strain (Mu 290).</title>
        <authorList>
            <person name="Labutti K."/>
            <person name="Sikorski J."/>
            <person name="Schneider S."/>
            <person name="Nolan M."/>
            <person name="Lucas S."/>
            <person name="Glavina Del Rio T."/>
            <person name="Tice H."/>
            <person name="Cheng J.F."/>
            <person name="Goodwin L."/>
            <person name="Pitluck S."/>
            <person name="Liolios K."/>
            <person name="Ivanova N."/>
            <person name="Mavromatis K."/>
            <person name="Mikhailova N."/>
            <person name="Pati A."/>
            <person name="Chen A."/>
            <person name="Palaniappan K."/>
            <person name="Land M."/>
            <person name="Hauser L."/>
            <person name="Chang Y.J."/>
            <person name="Jeffries C.D."/>
            <person name="Tindall B.J."/>
            <person name="Rohde M."/>
            <person name="Goker M."/>
            <person name="Woyke T."/>
            <person name="Bristow J."/>
            <person name="Eisen J.A."/>
            <person name="Markowitz V."/>
            <person name="Hugenholtz P."/>
            <person name="Kyrpides N.C."/>
            <person name="Klenk H.P."/>
            <person name="Lapidus A."/>
        </authorList>
    </citation>
    <scope>NUCLEOTIDE SEQUENCE [LARGE SCALE GENOMIC DNA]</scope>
    <source>
        <strain evidence="2">ATCC 43296 / DSM 3776 / IFAM 1008 / Mu 290</strain>
    </source>
</reference>
<protein>
    <recommendedName>
        <fullName evidence="3">DUF104 domain-containing protein</fullName>
    </recommendedName>
</protein>
<dbReference type="AlphaFoldDB" id="D5SS84"/>
<dbReference type="Pfam" id="PF01954">
    <property type="entry name" value="AF2212-like"/>
    <property type="match status" value="1"/>
</dbReference>
<dbReference type="OrthoDB" id="282317at2"/>
<gene>
    <name evidence="1" type="ordered locus">Plim_2986</name>
</gene>
<keyword evidence="2" id="KW-1185">Reference proteome</keyword>
<sequence>MQQAFEAIYENGTFRPLPGGNLTISEGSRVRLTVENEPEPKALELALNVFADFTESEIKEIEEIALKRDHFFGSRNPS</sequence>
<dbReference type="HOGENOM" id="CLU_2618020_0_0_0"/>
<evidence type="ECO:0000313" key="1">
    <source>
        <dbReference type="EMBL" id="ADG68808.1"/>
    </source>
</evidence>
<proteinExistence type="predicted"/>
<dbReference type="Proteomes" id="UP000002220">
    <property type="component" value="Chromosome"/>
</dbReference>
<dbReference type="Gene3D" id="4.10.1150.10">
    <property type="entry name" value="AF2212/PG0164-like"/>
    <property type="match status" value="1"/>
</dbReference>